<feature type="region of interest" description="Disordered" evidence="2">
    <location>
        <begin position="186"/>
        <end position="213"/>
    </location>
</feature>
<proteinExistence type="predicted"/>
<sequence>MTRSARPPRSTALRCCPRRLSTLRCRPHRPTFRPPATRLAFRGPFDHAFGHPEGKRLPPPLRAPFSLPSAVDQARVRPDFSYRDAVLSPSATTPPPLLPPRHKRLSTSRLPLLPPLSLLNPSLIGRCFRCFEWGHVANGCREPRRCLRCMCFGHSASVCKWHRKPSTSAVTRRAPVTRFLPFLRNMDSPRRPSTSALRRHSVEPGPSNSRPSAATVLLPCPPPAAPLQPLSACMAKVWGASTAYKVASFLPETRAIFFPSWHVRESAVGRSPLRFNDLIFHFSDWVEAGEGDRGYLRHKAWIRLHNWPILTWNVEDVKAAVSSFGELWDVDTHSEQHSNVSFFRVLVRCQHANSIPESLDLMVEDRCFFVPIEIESVEDARPILLGEGLDDHLGLVSLDEQERFIR</sequence>
<feature type="domain" description="CCHC-type" evidence="3">
    <location>
        <begin position="126"/>
        <end position="142"/>
    </location>
</feature>
<accession>A0A6V7Q260</accession>
<dbReference type="InterPro" id="IPR001878">
    <property type="entry name" value="Znf_CCHC"/>
</dbReference>
<dbReference type="GO" id="GO:0008270">
    <property type="term" value="F:zinc ion binding"/>
    <property type="evidence" value="ECO:0007669"/>
    <property type="project" value="UniProtKB-KW"/>
</dbReference>
<protein>
    <recommendedName>
        <fullName evidence="3">CCHC-type domain-containing protein</fullName>
    </recommendedName>
</protein>
<dbReference type="InterPro" id="IPR036875">
    <property type="entry name" value="Znf_CCHC_sf"/>
</dbReference>
<dbReference type="PROSITE" id="PS50158">
    <property type="entry name" value="ZF_CCHC"/>
    <property type="match status" value="1"/>
</dbReference>
<dbReference type="EMBL" id="LR862131">
    <property type="protein sequence ID" value="CAD1837081.1"/>
    <property type="molecule type" value="Genomic_DNA"/>
</dbReference>
<name>A0A6V7Q260_ANACO</name>
<evidence type="ECO:0000256" key="2">
    <source>
        <dbReference type="SAM" id="MobiDB-lite"/>
    </source>
</evidence>
<evidence type="ECO:0000259" key="3">
    <source>
        <dbReference type="PROSITE" id="PS50158"/>
    </source>
</evidence>
<evidence type="ECO:0000256" key="1">
    <source>
        <dbReference type="PROSITE-ProRule" id="PRU00047"/>
    </source>
</evidence>
<organism evidence="4">
    <name type="scientific">Ananas comosus var. bracteatus</name>
    <name type="common">red pineapple</name>
    <dbReference type="NCBI Taxonomy" id="296719"/>
    <lineage>
        <taxon>Eukaryota</taxon>
        <taxon>Viridiplantae</taxon>
        <taxon>Streptophyta</taxon>
        <taxon>Embryophyta</taxon>
        <taxon>Tracheophyta</taxon>
        <taxon>Spermatophyta</taxon>
        <taxon>Magnoliopsida</taxon>
        <taxon>Liliopsida</taxon>
        <taxon>Poales</taxon>
        <taxon>Bromeliaceae</taxon>
        <taxon>Bromelioideae</taxon>
        <taxon>Ananas</taxon>
    </lineage>
</organism>
<dbReference type="AlphaFoldDB" id="A0A6V7Q260"/>
<dbReference type="GO" id="GO:0003676">
    <property type="term" value="F:nucleic acid binding"/>
    <property type="evidence" value="ECO:0007669"/>
    <property type="project" value="InterPro"/>
</dbReference>
<dbReference type="Gene3D" id="4.10.60.10">
    <property type="entry name" value="Zinc finger, CCHC-type"/>
    <property type="match status" value="1"/>
</dbReference>
<dbReference type="SUPFAM" id="SSF57756">
    <property type="entry name" value="Retrovirus zinc finger-like domains"/>
    <property type="match status" value="1"/>
</dbReference>
<evidence type="ECO:0000313" key="4">
    <source>
        <dbReference type="EMBL" id="CAD1837081.1"/>
    </source>
</evidence>
<keyword evidence="1" id="KW-0863">Zinc-finger</keyword>
<keyword evidence="1" id="KW-0862">Zinc</keyword>
<reference evidence="4" key="1">
    <citation type="submission" date="2020-07" db="EMBL/GenBank/DDBJ databases">
        <authorList>
            <person name="Lin J."/>
        </authorList>
    </citation>
    <scope>NUCLEOTIDE SEQUENCE</scope>
</reference>
<keyword evidence="1" id="KW-0479">Metal-binding</keyword>
<gene>
    <name evidence="4" type="ORF">CB5_LOCUS20292</name>
</gene>